<evidence type="ECO:0000313" key="8">
    <source>
        <dbReference type="Proteomes" id="UP000187404"/>
    </source>
</evidence>
<keyword evidence="4 6" id="KW-1133">Transmembrane helix</keyword>
<evidence type="ECO:0000256" key="5">
    <source>
        <dbReference type="ARBA" id="ARBA00023136"/>
    </source>
</evidence>
<evidence type="ECO:0000256" key="3">
    <source>
        <dbReference type="ARBA" id="ARBA00022692"/>
    </source>
</evidence>
<evidence type="ECO:0000256" key="2">
    <source>
        <dbReference type="ARBA" id="ARBA00022475"/>
    </source>
</evidence>
<dbReference type="PANTHER" id="PTHR43652:SF2">
    <property type="entry name" value="BASIC AMINO ACID ANTIPORTER YFCC-RELATED"/>
    <property type="match status" value="1"/>
</dbReference>
<evidence type="ECO:0000256" key="4">
    <source>
        <dbReference type="ARBA" id="ARBA00022989"/>
    </source>
</evidence>
<sequence length="472" mass="50914">MMGENVQENTQKKRKFAVPHVYILLLAIIAIFAILSYIMPASVYDTKTIDGREIIQASTWHTVAKTPVSLMQFLTAVPRGMQESAQIIFFIFIVGGSFTVVQETRAIEAGMGKLVQALKGKTIVILPIVMVLFSLGGSVFGMAEETIPFIPIFVALCLAMGYDSMTGAAIVLCGAGAGFAGAFINPFTIQVAQGISELPLLSGMSFRIVMYLCMVALATVFVCRYALKIKKDPQKSLMYEFDQTREDTVQLEDLKEFTGKDAAILIVFLAAIILLIFGVIHYKWYMDEIAALFFGMSMIIAVIDRMGFNKYAETFGAGMAGIASGALVVGFARGILVVLNDANNLHTILHASAAGLSHLPSMASAVGMYIFQCLLNYLVPSGSGQAAVSMPIMAPLGDLVGVNRQVACIAFQLGDGISNIFTPTSGYFMAGLALAKIPWAKWAKWILPLIGLEYLLGLVFVIVAQAINLGPF</sequence>
<feature type="transmembrane region" description="Helical" evidence="6">
    <location>
        <begin position="146"/>
        <end position="162"/>
    </location>
</feature>
<feature type="transmembrane region" description="Helical" evidence="6">
    <location>
        <begin position="169"/>
        <end position="188"/>
    </location>
</feature>
<reference evidence="7 8" key="1">
    <citation type="journal article" date="2016" name="Appl. Environ. Microbiol.">
        <title>Function and Phylogeny of Bacterial Butyryl Coenzyme A:Acetate Transferases and Their Diversity in the Proximal Colon of Swine.</title>
        <authorList>
            <person name="Trachsel J."/>
            <person name="Bayles D.O."/>
            <person name="Looft T."/>
            <person name="Levine U.Y."/>
            <person name="Allen H.K."/>
        </authorList>
    </citation>
    <scope>NUCLEOTIDE SEQUENCE [LARGE SCALE GENOMIC DNA]</scope>
    <source>
        <strain evidence="7 8">68-3-10</strain>
    </source>
</reference>
<feature type="transmembrane region" description="Helical" evidence="6">
    <location>
        <begin position="445"/>
        <end position="467"/>
    </location>
</feature>
<feature type="transmembrane region" description="Helical" evidence="6">
    <location>
        <begin position="262"/>
        <end position="283"/>
    </location>
</feature>
<name>A0A1Q9JKM2_9FIRM</name>
<protein>
    <submittedName>
        <fullName evidence="7">Uncharacterized protein</fullName>
    </submittedName>
</protein>
<dbReference type="AlphaFoldDB" id="A0A1Q9JKM2"/>
<proteinExistence type="predicted"/>
<keyword evidence="3 6" id="KW-0812">Transmembrane</keyword>
<evidence type="ECO:0000313" key="7">
    <source>
        <dbReference type="EMBL" id="OLR56697.1"/>
    </source>
</evidence>
<dbReference type="PANTHER" id="PTHR43652">
    <property type="entry name" value="BASIC AMINO ACID ANTIPORTER YFCC-RELATED"/>
    <property type="match status" value="1"/>
</dbReference>
<feature type="transmembrane region" description="Helical" evidence="6">
    <location>
        <begin position="289"/>
        <end position="308"/>
    </location>
</feature>
<feature type="transmembrane region" description="Helical" evidence="6">
    <location>
        <begin position="21"/>
        <end position="39"/>
    </location>
</feature>
<organism evidence="7 8">
    <name type="scientific">Hornefia porci</name>
    <dbReference type="NCBI Taxonomy" id="2652292"/>
    <lineage>
        <taxon>Bacteria</taxon>
        <taxon>Bacillati</taxon>
        <taxon>Bacillota</taxon>
        <taxon>Clostridia</taxon>
        <taxon>Peptostreptococcales</taxon>
        <taxon>Anaerovoracaceae</taxon>
        <taxon>Hornefia</taxon>
    </lineage>
</organism>
<dbReference type="EMBL" id="MJIE01000001">
    <property type="protein sequence ID" value="OLR56697.1"/>
    <property type="molecule type" value="Genomic_DNA"/>
</dbReference>
<keyword evidence="2" id="KW-1003">Cell membrane</keyword>
<keyword evidence="8" id="KW-1185">Reference proteome</keyword>
<feature type="transmembrane region" description="Helical" evidence="6">
    <location>
        <begin position="315"/>
        <end position="339"/>
    </location>
</feature>
<keyword evidence="5 6" id="KW-0472">Membrane</keyword>
<comment type="subcellular location">
    <subcellularLocation>
        <location evidence="1">Cell membrane</location>
        <topology evidence="1">Multi-pass membrane protein</topology>
    </subcellularLocation>
</comment>
<feature type="transmembrane region" description="Helical" evidence="6">
    <location>
        <begin position="84"/>
        <end position="101"/>
    </location>
</feature>
<accession>A0A1Q9JKM2</accession>
<dbReference type="InterPro" id="IPR018385">
    <property type="entry name" value="C4_dicarb_anaerob_car-like"/>
</dbReference>
<dbReference type="InterPro" id="IPR051679">
    <property type="entry name" value="DASS-Related_Transporters"/>
</dbReference>
<dbReference type="Proteomes" id="UP000187404">
    <property type="component" value="Unassembled WGS sequence"/>
</dbReference>
<feature type="transmembrane region" description="Helical" evidence="6">
    <location>
        <begin position="359"/>
        <end position="379"/>
    </location>
</feature>
<dbReference type="GO" id="GO:0005886">
    <property type="term" value="C:plasma membrane"/>
    <property type="evidence" value="ECO:0007669"/>
    <property type="project" value="UniProtKB-SubCell"/>
</dbReference>
<dbReference type="Pfam" id="PF03606">
    <property type="entry name" value="DcuC"/>
    <property type="match status" value="1"/>
</dbReference>
<evidence type="ECO:0000256" key="6">
    <source>
        <dbReference type="SAM" id="Phobius"/>
    </source>
</evidence>
<evidence type="ECO:0000256" key="1">
    <source>
        <dbReference type="ARBA" id="ARBA00004651"/>
    </source>
</evidence>
<gene>
    <name evidence="7" type="ORF">BHK98_11855</name>
</gene>
<feature type="transmembrane region" description="Helical" evidence="6">
    <location>
        <begin position="122"/>
        <end position="140"/>
    </location>
</feature>
<feature type="transmembrane region" description="Helical" evidence="6">
    <location>
        <begin position="208"/>
        <end position="227"/>
    </location>
</feature>
<comment type="caution">
    <text evidence="7">The sequence shown here is derived from an EMBL/GenBank/DDBJ whole genome shotgun (WGS) entry which is preliminary data.</text>
</comment>
<dbReference type="STRING" id="1261640.BHK98_11855"/>